<sequence length="419" mass="45782">MKNIFCFSFVLCLILGGIAAHSHDHGHAHDHGHTHEPHGHSHDHGHQHGHAHEHHGHSHEQQPPQKQAGNTKPKITKPVDSTLMLWAKALTSTALISAAPILILLFIPLENTPEYEPLLKILLSFASGGLLGDAFLHLIPHAMTPHGPADGDHSHSHGHSHGEGEGHVHDMSVGLWVLAGIIVFLIIEKFVRYVKGHSHSHGHSHGAPAKKEEKESKKDEKETKEDDAKTKDKKEESDNKKEESKEKKEESKEKKTDDKIVEKDHTFPQEDIKVSAYLNLAADFSHNFTDGLAIGASYMAGTNIGIITTITILLHEVPHEIGDYAILVTSGCSRKKAMMLQLTTAVGAMMGTLVSLMLQDMTAAATTWILPFTAGGFIYIATVAVIPELLSESTLGQSIKEIAAMLVGVYMMVLIAEFE</sequence>
<gene>
    <name evidence="10" type="ORF">OFUS_LOCUS12215</name>
</gene>
<evidence type="ECO:0000256" key="3">
    <source>
        <dbReference type="ARBA" id="ARBA00022692"/>
    </source>
</evidence>
<accession>A0A8J1U0G7</accession>
<feature type="compositionally biased region" description="Basic residues" evidence="7">
    <location>
        <begin position="47"/>
        <end position="57"/>
    </location>
</feature>
<comment type="similarity">
    <text evidence="6">Belongs to the ZIP transporter (TC 2.A.5) family. KE4/Catsup subfamily.</text>
</comment>
<feature type="transmembrane region" description="Helical" evidence="8">
    <location>
        <begin position="118"/>
        <end position="139"/>
    </location>
</feature>
<comment type="subcellular location">
    <subcellularLocation>
        <location evidence="1">Membrane</location>
        <topology evidence="1">Multi-pass membrane protein</topology>
    </subcellularLocation>
</comment>
<keyword evidence="2" id="KW-0813">Transport</keyword>
<evidence type="ECO:0000256" key="2">
    <source>
        <dbReference type="ARBA" id="ARBA00022448"/>
    </source>
</evidence>
<evidence type="ECO:0000256" key="8">
    <source>
        <dbReference type="SAM" id="Phobius"/>
    </source>
</evidence>
<feature type="transmembrane region" description="Helical" evidence="8">
    <location>
        <begin position="337"/>
        <end position="356"/>
    </location>
</feature>
<feature type="transmembrane region" description="Helical" evidence="8">
    <location>
        <begin position="83"/>
        <end position="106"/>
    </location>
</feature>
<dbReference type="OrthoDB" id="200954at2759"/>
<feature type="region of interest" description="Disordered" evidence="7">
    <location>
        <begin position="23"/>
        <end position="75"/>
    </location>
</feature>
<keyword evidence="3 8" id="KW-0812">Transmembrane</keyword>
<evidence type="ECO:0000256" key="7">
    <source>
        <dbReference type="SAM" id="MobiDB-lite"/>
    </source>
</evidence>
<keyword evidence="9" id="KW-0732">Signal</keyword>
<feature type="compositionally biased region" description="Basic and acidic residues" evidence="7">
    <location>
        <begin position="149"/>
        <end position="166"/>
    </location>
</feature>
<feature type="compositionally biased region" description="Basic and acidic residues" evidence="7">
    <location>
        <begin position="23"/>
        <end position="46"/>
    </location>
</feature>
<dbReference type="PANTHER" id="PTHR16950:SF25">
    <property type="entry name" value="ZINC TRANSPORTER SLC39A7"/>
    <property type="match status" value="1"/>
</dbReference>
<feature type="region of interest" description="Disordered" evidence="7">
    <location>
        <begin position="146"/>
        <end position="166"/>
    </location>
</feature>
<evidence type="ECO:0000256" key="1">
    <source>
        <dbReference type="ARBA" id="ARBA00004141"/>
    </source>
</evidence>
<organism evidence="10 11">
    <name type="scientific">Owenia fusiformis</name>
    <name type="common">Polychaete worm</name>
    <dbReference type="NCBI Taxonomy" id="6347"/>
    <lineage>
        <taxon>Eukaryota</taxon>
        <taxon>Metazoa</taxon>
        <taxon>Spiralia</taxon>
        <taxon>Lophotrochozoa</taxon>
        <taxon>Annelida</taxon>
        <taxon>Polychaeta</taxon>
        <taxon>Sedentaria</taxon>
        <taxon>Canalipalpata</taxon>
        <taxon>Sabellida</taxon>
        <taxon>Oweniida</taxon>
        <taxon>Oweniidae</taxon>
        <taxon>Owenia</taxon>
    </lineage>
</organism>
<evidence type="ECO:0000256" key="6">
    <source>
        <dbReference type="ARBA" id="ARBA00038485"/>
    </source>
</evidence>
<protein>
    <submittedName>
        <fullName evidence="10">Uncharacterized protein</fullName>
    </submittedName>
</protein>
<evidence type="ECO:0000256" key="4">
    <source>
        <dbReference type="ARBA" id="ARBA00022989"/>
    </source>
</evidence>
<evidence type="ECO:0000313" key="10">
    <source>
        <dbReference type="EMBL" id="CAH1786290.1"/>
    </source>
</evidence>
<dbReference type="InterPro" id="IPR003689">
    <property type="entry name" value="ZIP"/>
</dbReference>
<dbReference type="EMBL" id="CAIIXF020000006">
    <property type="protein sequence ID" value="CAH1786290.1"/>
    <property type="molecule type" value="Genomic_DNA"/>
</dbReference>
<keyword evidence="5 8" id="KW-0472">Membrane</keyword>
<evidence type="ECO:0000313" key="11">
    <source>
        <dbReference type="Proteomes" id="UP000749559"/>
    </source>
</evidence>
<feature type="region of interest" description="Disordered" evidence="7">
    <location>
        <begin position="197"/>
        <end position="263"/>
    </location>
</feature>
<proteinExistence type="inferred from homology"/>
<name>A0A8J1U0G7_OWEFU</name>
<reference evidence="10" key="1">
    <citation type="submission" date="2022-03" db="EMBL/GenBank/DDBJ databases">
        <authorList>
            <person name="Martin C."/>
        </authorList>
    </citation>
    <scope>NUCLEOTIDE SEQUENCE</scope>
</reference>
<keyword evidence="4 8" id="KW-1133">Transmembrane helix</keyword>
<feature type="transmembrane region" description="Helical" evidence="8">
    <location>
        <begin position="402"/>
        <end position="418"/>
    </location>
</feature>
<evidence type="ECO:0000256" key="9">
    <source>
        <dbReference type="SAM" id="SignalP"/>
    </source>
</evidence>
<dbReference type="PANTHER" id="PTHR16950">
    <property type="entry name" value="ZINC TRANSPORTER SLC39A7 HISTIDINE-RICH MEMBRANE PROTEIN KE4"/>
    <property type="match status" value="1"/>
</dbReference>
<dbReference type="Proteomes" id="UP000749559">
    <property type="component" value="Unassembled WGS sequence"/>
</dbReference>
<dbReference type="AlphaFoldDB" id="A0A8J1U0G7"/>
<feature type="transmembrane region" description="Helical" evidence="8">
    <location>
        <begin position="173"/>
        <end position="191"/>
    </location>
</feature>
<dbReference type="GO" id="GO:0006882">
    <property type="term" value="P:intracellular zinc ion homeostasis"/>
    <property type="evidence" value="ECO:0007669"/>
    <property type="project" value="TreeGrafter"/>
</dbReference>
<feature type="transmembrane region" description="Helical" evidence="8">
    <location>
        <begin position="368"/>
        <end position="390"/>
    </location>
</feature>
<dbReference type="GO" id="GO:0005385">
    <property type="term" value="F:zinc ion transmembrane transporter activity"/>
    <property type="evidence" value="ECO:0007669"/>
    <property type="project" value="TreeGrafter"/>
</dbReference>
<dbReference type="GO" id="GO:0016020">
    <property type="term" value="C:membrane"/>
    <property type="evidence" value="ECO:0007669"/>
    <property type="project" value="UniProtKB-SubCell"/>
</dbReference>
<keyword evidence="11" id="KW-1185">Reference proteome</keyword>
<dbReference type="Pfam" id="PF02535">
    <property type="entry name" value="Zip"/>
    <property type="match status" value="1"/>
</dbReference>
<feature type="compositionally biased region" description="Basic and acidic residues" evidence="7">
    <location>
        <begin position="209"/>
        <end position="263"/>
    </location>
</feature>
<feature type="chain" id="PRO_5043322003" evidence="9">
    <location>
        <begin position="21"/>
        <end position="419"/>
    </location>
</feature>
<comment type="caution">
    <text evidence="10">The sequence shown here is derived from an EMBL/GenBank/DDBJ whole genome shotgun (WGS) entry which is preliminary data.</text>
</comment>
<evidence type="ECO:0000256" key="5">
    <source>
        <dbReference type="ARBA" id="ARBA00023136"/>
    </source>
</evidence>
<feature type="signal peptide" evidence="9">
    <location>
        <begin position="1"/>
        <end position="20"/>
    </location>
</feature>